<organism evidence="13 14">
    <name type="scientific">Gambusia affinis</name>
    <name type="common">Western mosquitofish</name>
    <name type="synonym">Heterandria affinis</name>
    <dbReference type="NCBI Taxonomy" id="33528"/>
    <lineage>
        <taxon>Eukaryota</taxon>
        <taxon>Metazoa</taxon>
        <taxon>Chordata</taxon>
        <taxon>Craniata</taxon>
        <taxon>Vertebrata</taxon>
        <taxon>Euteleostomi</taxon>
        <taxon>Actinopterygii</taxon>
        <taxon>Neopterygii</taxon>
        <taxon>Teleostei</taxon>
        <taxon>Neoteleostei</taxon>
        <taxon>Acanthomorphata</taxon>
        <taxon>Ovalentaria</taxon>
        <taxon>Atherinomorphae</taxon>
        <taxon>Cyprinodontiformes</taxon>
        <taxon>Poeciliidae</taxon>
        <taxon>Poeciliinae</taxon>
        <taxon>Gambusia</taxon>
    </lineage>
</organism>
<evidence type="ECO:0000256" key="9">
    <source>
        <dbReference type="ARBA" id="ARBA00023212"/>
    </source>
</evidence>
<dbReference type="Pfam" id="PF00412">
    <property type="entry name" value="LIM"/>
    <property type="match status" value="4"/>
</dbReference>
<dbReference type="EMBL" id="NHOQ01001926">
    <property type="protein sequence ID" value="PWA20898.1"/>
    <property type="molecule type" value="Genomic_DNA"/>
</dbReference>
<dbReference type="CDD" id="cd09408">
    <property type="entry name" value="LIM2_Leupaxin"/>
    <property type="match status" value="1"/>
</dbReference>
<evidence type="ECO:0000256" key="7">
    <source>
        <dbReference type="ARBA" id="ARBA00022949"/>
    </source>
</evidence>
<sequence length="571" mass="62473">MDPRLAHPLVQKDECLQDVVDASADFLRGQAVQQQLQRLDVFRYEMDAAVLHRAGQEAQQTRKQASRPGEPPSTWWVRRAGSAAAPPAECSPAPRCSLHPWPLVFLSNTGKRTGMTACLLHTYNLFEGEPDIPEILDWMDQQPLRAQLAAAATLHWLANPATLASLSAALSRPNHLLLEELALSPTTASNSLRESTTAAGGQAPAAILARDKKEEKNSTSSDVYSDLPAPVAAALPPDSPTLELESILQDLMGLAEGNQLPPSAPPPLTQKQSTKKRNEDGRSGQKDTDSSRSSSGPASSNPKPSTQTQKTDSIDDLLGGLSSDLEKIGVRTTAKGHCAACNKCIVGKVITALGEVWHPEHFVCTVCKNELSTTGFFEREGRPYCDKDYHQLFSPRCAYCKGPILQNILTALDQTWHPEHFFCTHCGDLFGPDGFLEKDGKPYCCKDFYHLFAPKCSGCGESVRENYLTAANGTWHPECFVCADCLKPFSDGCFMELDGRPLCSIHFHSRQGTLCGGCGKPITGRCISALDRKFHPEHFVCAFCLRQLSHGIFKEQNGKPYCTACFNKLFL</sequence>
<evidence type="ECO:0000256" key="11">
    <source>
        <dbReference type="SAM" id="MobiDB-lite"/>
    </source>
</evidence>
<evidence type="ECO:0000256" key="5">
    <source>
        <dbReference type="ARBA" id="ARBA00022737"/>
    </source>
</evidence>
<dbReference type="GO" id="GO:0046872">
    <property type="term" value="F:metal ion binding"/>
    <property type="evidence" value="ECO:0007669"/>
    <property type="project" value="UniProtKB-KW"/>
</dbReference>
<feature type="domain" description="LIM zinc-binding" evidence="12">
    <location>
        <begin position="454"/>
        <end position="513"/>
    </location>
</feature>
<evidence type="ECO:0000256" key="8">
    <source>
        <dbReference type="ARBA" id="ARBA00023038"/>
    </source>
</evidence>
<evidence type="ECO:0000256" key="2">
    <source>
        <dbReference type="ARBA" id="ARBA00004246"/>
    </source>
</evidence>
<dbReference type="GO" id="GO:0007179">
    <property type="term" value="P:transforming growth factor beta receptor signaling pathway"/>
    <property type="evidence" value="ECO:0007669"/>
    <property type="project" value="TreeGrafter"/>
</dbReference>
<gene>
    <name evidence="13" type="ORF">CCH79_00007211</name>
</gene>
<dbReference type="PROSITE" id="PS00478">
    <property type="entry name" value="LIM_DOMAIN_1"/>
    <property type="match status" value="2"/>
</dbReference>
<dbReference type="Gene3D" id="2.10.110.10">
    <property type="entry name" value="Cysteine Rich Protein"/>
    <property type="match status" value="4"/>
</dbReference>
<dbReference type="CDD" id="cd09410">
    <property type="entry name" value="LIM3_Leupaxin"/>
    <property type="match status" value="1"/>
</dbReference>
<feature type="region of interest" description="Disordered" evidence="11">
    <location>
        <begin position="55"/>
        <end position="74"/>
    </location>
</feature>
<name>A0A315VFC8_GAMAF</name>
<dbReference type="SUPFAM" id="SSF57716">
    <property type="entry name" value="Glucocorticoid receptor-like (DNA-binding domain)"/>
    <property type="match status" value="5"/>
</dbReference>
<dbReference type="FunFam" id="2.10.110.10:FF:000009">
    <property type="entry name" value="Paxillin isoform 1"/>
    <property type="match status" value="1"/>
</dbReference>
<evidence type="ECO:0000259" key="12">
    <source>
        <dbReference type="PROSITE" id="PS50023"/>
    </source>
</evidence>
<accession>A0A315VFC8</accession>
<proteinExistence type="predicted"/>
<keyword evidence="9" id="KW-0206">Cytoskeleton</keyword>
<reference evidence="13 14" key="1">
    <citation type="journal article" date="2018" name="G3 (Bethesda)">
        <title>A High-Quality Reference Genome for the Invasive Mosquitofish Gambusia affinis Using a Chicago Library.</title>
        <authorList>
            <person name="Hoffberg S.L."/>
            <person name="Troendle N.J."/>
            <person name="Glenn T.C."/>
            <person name="Mahmud O."/>
            <person name="Louha S."/>
            <person name="Chalopin D."/>
            <person name="Bennetzen J.L."/>
            <person name="Mauricio R."/>
        </authorList>
    </citation>
    <scope>NUCLEOTIDE SEQUENCE [LARGE SCALE GENOMIC DNA]</scope>
    <source>
        <strain evidence="13">NE01/NJP1002.9</strain>
        <tissue evidence="13">Muscle</tissue>
    </source>
</reference>
<dbReference type="AlphaFoldDB" id="A0A315VFC8"/>
<dbReference type="GO" id="GO:0043542">
    <property type="term" value="P:endothelial cell migration"/>
    <property type="evidence" value="ECO:0007669"/>
    <property type="project" value="TreeGrafter"/>
</dbReference>
<dbReference type="PANTHER" id="PTHR24216:SF11">
    <property type="entry name" value="PAXILLIN"/>
    <property type="match status" value="1"/>
</dbReference>
<feature type="compositionally biased region" description="Basic and acidic residues" evidence="11">
    <location>
        <begin position="276"/>
        <end position="290"/>
    </location>
</feature>
<protein>
    <recommendedName>
        <fullName evidence="12">LIM zinc-binding domain-containing protein</fullName>
    </recommendedName>
</protein>
<dbReference type="GO" id="GO:0034446">
    <property type="term" value="P:substrate adhesion-dependent cell spreading"/>
    <property type="evidence" value="ECO:0007669"/>
    <property type="project" value="TreeGrafter"/>
</dbReference>
<keyword evidence="6 10" id="KW-0862">Zinc</keyword>
<feature type="region of interest" description="Disordered" evidence="11">
    <location>
        <begin position="256"/>
        <end position="317"/>
    </location>
</feature>
<dbReference type="CDD" id="cd09412">
    <property type="entry name" value="LIM4_Leupaxin"/>
    <property type="match status" value="1"/>
</dbReference>
<keyword evidence="7" id="KW-0965">Cell junction</keyword>
<feature type="compositionally biased region" description="Low complexity" evidence="11">
    <location>
        <begin position="225"/>
        <end position="236"/>
    </location>
</feature>
<evidence type="ECO:0000313" key="14">
    <source>
        <dbReference type="Proteomes" id="UP000250572"/>
    </source>
</evidence>
<keyword evidence="4 10" id="KW-0479">Metal-binding</keyword>
<dbReference type="STRING" id="33528.ENSGAFP00000024441"/>
<evidence type="ECO:0000256" key="6">
    <source>
        <dbReference type="ARBA" id="ARBA00022833"/>
    </source>
</evidence>
<dbReference type="PROSITE" id="PS50023">
    <property type="entry name" value="LIM_DOMAIN_2"/>
    <property type="match status" value="3"/>
</dbReference>
<comment type="subcellular location">
    <subcellularLocation>
        <location evidence="2">Cell junction</location>
        <location evidence="2">Focal adhesion</location>
    </subcellularLocation>
    <subcellularLocation>
        <location evidence="1">Cytoplasm</location>
        <location evidence="1">Cytoskeleton</location>
    </subcellularLocation>
</comment>
<dbReference type="PANTHER" id="PTHR24216">
    <property type="entry name" value="PAXILLIN-RELATED"/>
    <property type="match status" value="1"/>
</dbReference>
<keyword evidence="14" id="KW-1185">Reference proteome</keyword>
<keyword evidence="3" id="KW-0963">Cytoplasm</keyword>
<evidence type="ECO:0000256" key="4">
    <source>
        <dbReference type="ARBA" id="ARBA00022723"/>
    </source>
</evidence>
<feature type="region of interest" description="Disordered" evidence="11">
    <location>
        <begin position="209"/>
        <end position="238"/>
    </location>
</feature>
<evidence type="ECO:0000256" key="10">
    <source>
        <dbReference type="PROSITE-ProRule" id="PRU00125"/>
    </source>
</evidence>
<dbReference type="InterPro" id="IPR001781">
    <property type="entry name" value="Znf_LIM"/>
</dbReference>
<evidence type="ECO:0000256" key="1">
    <source>
        <dbReference type="ARBA" id="ARBA00004245"/>
    </source>
</evidence>
<dbReference type="FunFam" id="2.10.110.10:FF:000018">
    <property type="entry name" value="Paxillin isoform 1"/>
    <property type="match status" value="1"/>
</dbReference>
<dbReference type="FunFam" id="2.10.110.10:FF:000008">
    <property type="entry name" value="Paxillin isoform 1"/>
    <property type="match status" value="1"/>
</dbReference>
<feature type="domain" description="LIM zinc-binding" evidence="12">
    <location>
        <begin position="336"/>
        <end position="395"/>
    </location>
</feature>
<keyword evidence="8 10" id="KW-0440">LIM domain</keyword>
<dbReference type="SMART" id="SM00132">
    <property type="entry name" value="LIM"/>
    <property type="match status" value="4"/>
</dbReference>
<dbReference type="InterPro" id="IPR047075">
    <property type="entry name" value="Paxillin_TGFB1I1_LIM_dom1"/>
</dbReference>
<dbReference type="CDD" id="cd09336">
    <property type="entry name" value="LIM1_Paxillin_like"/>
    <property type="match status" value="1"/>
</dbReference>
<feature type="compositionally biased region" description="Low complexity" evidence="11">
    <location>
        <begin position="291"/>
        <end position="305"/>
    </location>
</feature>
<keyword evidence="5" id="KW-0677">Repeat</keyword>
<evidence type="ECO:0000256" key="3">
    <source>
        <dbReference type="ARBA" id="ARBA00022490"/>
    </source>
</evidence>
<dbReference type="GO" id="GO:0005925">
    <property type="term" value="C:focal adhesion"/>
    <property type="evidence" value="ECO:0007669"/>
    <property type="project" value="UniProtKB-SubCell"/>
</dbReference>
<dbReference type="GO" id="GO:0005856">
    <property type="term" value="C:cytoskeleton"/>
    <property type="evidence" value="ECO:0007669"/>
    <property type="project" value="UniProtKB-SubCell"/>
</dbReference>
<evidence type="ECO:0000313" key="13">
    <source>
        <dbReference type="EMBL" id="PWA20898.1"/>
    </source>
</evidence>
<dbReference type="Proteomes" id="UP000250572">
    <property type="component" value="Unassembled WGS sequence"/>
</dbReference>
<feature type="domain" description="LIM zinc-binding" evidence="12">
    <location>
        <begin position="514"/>
        <end position="571"/>
    </location>
</feature>
<comment type="caution">
    <text evidence="13">The sequence shown here is derived from an EMBL/GenBank/DDBJ whole genome shotgun (WGS) entry which is preliminary data.</text>
</comment>